<dbReference type="Proteomes" id="UP001430953">
    <property type="component" value="Unassembled WGS sequence"/>
</dbReference>
<reference evidence="1 2" key="1">
    <citation type="submission" date="2023-03" db="EMBL/GenBank/DDBJ databases">
        <title>High recombination rates correlate with genetic variation in Cardiocondyla obscurior ants.</title>
        <authorList>
            <person name="Errbii M."/>
        </authorList>
    </citation>
    <scope>NUCLEOTIDE SEQUENCE [LARGE SCALE GENOMIC DNA]</scope>
    <source>
        <strain evidence="1">Alpha-2009</strain>
        <tissue evidence="1">Whole body</tissue>
    </source>
</reference>
<keyword evidence="2" id="KW-1185">Reference proteome</keyword>
<gene>
    <name evidence="1" type="ORF">PUN28_002869</name>
</gene>
<sequence length="117" mass="13843">MILTWRMLSSTKNNVKKTQKMINDFGAQCEDIISDSKSDFGVIHRPIFEKVTPNWSTTEERRIETDDGRIGVNKFFKINFSKLILKKKKIKKKLKTGEWCSHRLKLQDIKHYENIVE</sequence>
<accession>A0AAW2GWR7</accession>
<dbReference type="AlphaFoldDB" id="A0AAW2GWR7"/>
<name>A0AAW2GWR7_9HYME</name>
<evidence type="ECO:0000313" key="1">
    <source>
        <dbReference type="EMBL" id="KAL0131611.1"/>
    </source>
</evidence>
<comment type="caution">
    <text evidence="1">The sequence shown here is derived from an EMBL/GenBank/DDBJ whole genome shotgun (WGS) entry which is preliminary data.</text>
</comment>
<organism evidence="1 2">
    <name type="scientific">Cardiocondyla obscurior</name>
    <dbReference type="NCBI Taxonomy" id="286306"/>
    <lineage>
        <taxon>Eukaryota</taxon>
        <taxon>Metazoa</taxon>
        <taxon>Ecdysozoa</taxon>
        <taxon>Arthropoda</taxon>
        <taxon>Hexapoda</taxon>
        <taxon>Insecta</taxon>
        <taxon>Pterygota</taxon>
        <taxon>Neoptera</taxon>
        <taxon>Endopterygota</taxon>
        <taxon>Hymenoptera</taxon>
        <taxon>Apocrita</taxon>
        <taxon>Aculeata</taxon>
        <taxon>Formicoidea</taxon>
        <taxon>Formicidae</taxon>
        <taxon>Myrmicinae</taxon>
        <taxon>Cardiocondyla</taxon>
    </lineage>
</organism>
<dbReference type="EMBL" id="JADYXP020000002">
    <property type="protein sequence ID" value="KAL0131611.1"/>
    <property type="molecule type" value="Genomic_DNA"/>
</dbReference>
<protein>
    <submittedName>
        <fullName evidence="1">Uncharacterized protein</fullName>
    </submittedName>
</protein>
<proteinExistence type="predicted"/>
<evidence type="ECO:0000313" key="2">
    <source>
        <dbReference type="Proteomes" id="UP001430953"/>
    </source>
</evidence>